<proteinExistence type="predicted"/>
<keyword evidence="1" id="KW-1133">Transmembrane helix</keyword>
<evidence type="ECO:0000256" key="1">
    <source>
        <dbReference type="SAM" id="Phobius"/>
    </source>
</evidence>
<evidence type="ECO:0000313" key="3">
    <source>
        <dbReference type="Proteomes" id="UP001314169"/>
    </source>
</evidence>
<accession>A0ABP0A2E2</accession>
<keyword evidence="1" id="KW-0812">Transmembrane</keyword>
<organism evidence="2 3">
    <name type="scientific">Pipistrellus nathusii</name>
    <name type="common">Nathusius' pipistrelle</name>
    <dbReference type="NCBI Taxonomy" id="59473"/>
    <lineage>
        <taxon>Eukaryota</taxon>
        <taxon>Metazoa</taxon>
        <taxon>Chordata</taxon>
        <taxon>Craniata</taxon>
        <taxon>Vertebrata</taxon>
        <taxon>Euteleostomi</taxon>
        <taxon>Mammalia</taxon>
        <taxon>Eutheria</taxon>
        <taxon>Laurasiatheria</taxon>
        <taxon>Chiroptera</taxon>
        <taxon>Yangochiroptera</taxon>
        <taxon>Vespertilionidae</taxon>
        <taxon>Pipistrellus</taxon>
    </lineage>
</organism>
<protein>
    <submittedName>
        <fullName evidence="2">Uncharacterized protein</fullName>
    </submittedName>
</protein>
<reference evidence="2" key="1">
    <citation type="submission" date="2023-12" db="EMBL/GenBank/DDBJ databases">
        <authorList>
            <person name="Brown T."/>
        </authorList>
    </citation>
    <scope>NUCLEOTIDE SEQUENCE</scope>
</reference>
<gene>
    <name evidence="2" type="ORF">MPIPNATIZW_LOCUS12956</name>
</gene>
<evidence type="ECO:0000313" key="2">
    <source>
        <dbReference type="EMBL" id="CAK6444650.1"/>
    </source>
</evidence>
<keyword evidence="1" id="KW-0472">Membrane</keyword>
<keyword evidence="3" id="KW-1185">Reference proteome</keyword>
<dbReference type="EMBL" id="OY882861">
    <property type="protein sequence ID" value="CAK6444650.1"/>
    <property type="molecule type" value="Genomic_DNA"/>
</dbReference>
<sequence length="99" mass="11135">MSHQEGLQNNLFLFYLHFILILKFIIIIIIVVIFYFFIFSSILACALARIAGGLEHQKNSAGSLGQACYYSHCQEHCPDQMCPSLSDSVAPTKINLPKE</sequence>
<name>A0ABP0A2E2_PIPNA</name>
<feature type="transmembrane region" description="Helical" evidence="1">
    <location>
        <begin position="12"/>
        <end position="39"/>
    </location>
</feature>
<dbReference type="Proteomes" id="UP001314169">
    <property type="component" value="Chromosome 4"/>
</dbReference>